<evidence type="ECO:0000313" key="1">
    <source>
        <dbReference type="EMBL" id="HFC03839.1"/>
    </source>
</evidence>
<proteinExistence type="predicted"/>
<organism evidence="1">
    <name type="scientific">Nitratifractor salsuginis</name>
    <dbReference type="NCBI Taxonomy" id="269261"/>
    <lineage>
        <taxon>Bacteria</taxon>
        <taxon>Pseudomonadati</taxon>
        <taxon>Campylobacterota</taxon>
        <taxon>Epsilonproteobacteria</taxon>
        <taxon>Campylobacterales</taxon>
        <taxon>Sulfurovaceae</taxon>
        <taxon>Nitratifractor</taxon>
    </lineage>
</organism>
<accession>A0A7V2WM35</accession>
<comment type="caution">
    <text evidence="1">The sequence shown here is derived from an EMBL/GenBank/DDBJ whole genome shotgun (WGS) entry which is preliminary data.</text>
</comment>
<protein>
    <submittedName>
        <fullName evidence="1">Uncharacterized protein</fullName>
    </submittedName>
</protein>
<reference evidence="1" key="1">
    <citation type="journal article" date="2020" name="mSystems">
        <title>Genome- and Community-Level Interaction Insights into Carbon Utilization and Element Cycling Functions of Hydrothermarchaeota in Hydrothermal Sediment.</title>
        <authorList>
            <person name="Zhou Z."/>
            <person name="Liu Y."/>
            <person name="Xu W."/>
            <person name="Pan J."/>
            <person name="Luo Z.H."/>
            <person name="Li M."/>
        </authorList>
    </citation>
    <scope>NUCLEOTIDE SEQUENCE [LARGE SCALE GENOMIC DNA]</scope>
    <source>
        <strain evidence="1">HyVt-513</strain>
    </source>
</reference>
<dbReference type="EMBL" id="DRNO01000208">
    <property type="protein sequence ID" value="HFC03839.1"/>
    <property type="molecule type" value="Genomic_DNA"/>
</dbReference>
<name>A0A7V2WM35_9BACT</name>
<dbReference type="AlphaFoldDB" id="A0A7V2WM35"/>
<gene>
    <name evidence="1" type="ORF">ENJ74_03090</name>
</gene>
<sequence>MAHRFKEIETMPLAGTENGKIEVAVIEEPYGAGSDPVASIGIFLNGSNEEPDWKVHIPKESIDGVIEALRKAKESL</sequence>
<dbReference type="Proteomes" id="UP000885722">
    <property type="component" value="Unassembled WGS sequence"/>
</dbReference>